<feature type="domain" description="DUF7737" evidence="1">
    <location>
        <begin position="52"/>
        <end position="153"/>
    </location>
</feature>
<proteinExistence type="predicted"/>
<evidence type="ECO:0000259" key="1">
    <source>
        <dbReference type="Pfam" id="PF24879"/>
    </source>
</evidence>
<comment type="caution">
    <text evidence="2">The sequence shown here is derived from an EMBL/GenBank/DDBJ whole genome shotgun (WGS) entry which is preliminary data.</text>
</comment>
<dbReference type="Proteomes" id="UP001519332">
    <property type="component" value="Unassembled WGS sequence"/>
</dbReference>
<organism evidence="2 3">
    <name type="scientific">Kibdelosporangium banguiense</name>
    <dbReference type="NCBI Taxonomy" id="1365924"/>
    <lineage>
        <taxon>Bacteria</taxon>
        <taxon>Bacillati</taxon>
        <taxon>Actinomycetota</taxon>
        <taxon>Actinomycetes</taxon>
        <taxon>Pseudonocardiales</taxon>
        <taxon>Pseudonocardiaceae</taxon>
        <taxon>Kibdelosporangium</taxon>
    </lineage>
</organism>
<evidence type="ECO:0000313" key="2">
    <source>
        <dbReference type="EMBL" id="MBP2327739.1"/>
    </source>
</evidence>
<keyword evidence="3" id="KW-1185">Reference proteome</keyword>
<dbReference type="InterPro" id="IPR056639">
    <property type="entry name" value="DUF7737"/>
</dbReference>
<sequence length="155" mass="17098">MPPLVFSEAMRDVDLFVGVASIALDPNWADRGDDPHLGYWHKVSFGELTARAQVRRDVLARILPKMAVAGQVELADRHVLVRGRLASYKIHLGSANILIEPGNRYLCIVPSRGKGKKVMLPFDGDDVLSVILAKIVLLAADHKITDQTILSQLPR</sequence>
<reference evidence="2 3" key="1">
    <citation type="submission" date="2021-03" db="EMBL/GenBank/DDBJ databases">
        <title>Sequencing the genomes of 1000 actinobacteria strains.</title>
        <authorList>
            <person name="Klenk H.-P."/>
        </authorList>
    </citation>
    <scope>NUCLEOTIDE SEQUENCE [LARGE SCALE GENOMIC DNA]</scope>
    <source>
        <strain evidence="2 3">DSM 46670</strain>
    </source>
</reference>
<gene>
    <name evidence="2" type="ORF">JOF56_008124</name>
</gene>
<dbReference type="Pfam" id="PF24879">
    <property type="entry name" value="DUF7737"/>
    <property type="match status" value="1"/>
</dbReference>
<accession>A0ABS4TTK5</accession>
<protein>
    <recommendedName>
        <fullName evidence="1">DUF7737 domain-containing protein</fullName>
    </recommendedName>
</protein>
<dbReference type="EMBL" id="JAGINW010000001">
    <property type="protein sequence ID" value="MBP2327739.1"/>
    <property type="molecule type" value="Genomic_DNA"/>
</dbReference>
<dbReference type="RefSeq" id="WP_209644754.1">
    <property type="nucleotide sequence ID" value="NZ_JAGINW010000001.1"/>
</dbReference>
<name>A0ABS4TTK5_9PSEU</name>
<evidence type="ECO:0000313" key="3">
    <source>
        <dbReference type="Proteomes" id="UP001519332"/>
    </source>
</evidence>